<reference evidence="2" key="1">
    <citation type="journal article" date="2019" name="Int. J. Syst. Evol. Microbiol.">
        <title>The Global Catalogue of Microorganisms (GCM) 10K type strain sequencing project: providing services to taxonomists for standard genome sequencing and annotation.</title>
        <authorList>
            <consortium name="The Broad Institute Genomics Platform"/>
            <consortium name="The Broad Institute Genome Sequencing Center for Infectious Disease"/>
            <person name="Wu L."/>
            <person name="Ma J."/>
        </authorList>
    </citation>
    <scope>NUCLEOTIDE SEQUENCE [LARGE SCALE GENOMIC DNA]</scope>
    <source>
        <strain evidence="2">CCUG 30340</strain>
    </source>
</reference>
<comment type="caution">
    <text evidence="1">The sequence shown here is derived from an EMBL/GenBank/DDBJ whole genome shotgun (WGS) entry which is preliminary data.</text>
</comment>
<accession>A0ABV9R0F3</accession>
<evidence type="ECO:0000313" key="2">
    <source>
        <dbReference type="Proteomes" id="UP001595886"/>
    </source>
</evidence>
<proteinExistence type="predicted"/>
<evidence type="ECO:0000313" key="1">
    <source>
        <dbReference type="EMBL" id="MFC4821269.1"/>
    </source>
</evidence>
<evidence type="ECO:0008006" key="3">
    <source>
        <dbReference type="Google" id="ProtNLM"/>
    </source>
</evidence>
<organism evidence="1 2">
    <name type="scientific">Dokdonella ginsengisoli</name>
    <dbReference type="NCBI Taxonomy" id="363846"/>
    <lineage>
        <taxon>Bacteria</taxon>
        <taxon>Pseudomonadati</taxon>
        <taxon>Pseudomonadota</taxon>
        <taxon>Gammaproteobacteria</taxon>
        <taxon>Lysobacterales</taxon>
        <taxon>Rhodanobacteraceae</taxon>
        <taxon>Dokdonella</taxon>
    </lineage>
</organism>
<keyword evidence="2" id="KW-1185">Reference proteome</keyword>
<name>A0ABV9R0F3_9GAMM</name>
<gene>
    <name evidence="1" type="ORF">ACFO6Q_13105</name>
</gene>
<sequence length="61" mass="5981">MIVDQSSQTCAHKGCTCEVASGQTYCSPHCANAATQAVPESGDSACHCGHPQCGAAGAPGS</sequence>
<protein>
    <recommendedName>
        <fullName evidence="3">Metallothionein</fullName>
    </recommendedName>
</protein>
<dbReference type="RefSeq" id="WP_380021554.1">
    <property type="nucleotide sequence ID" value="NZ_JBHSHD010000010.1"/>
</dbReference>
<dbReference type="EMBL" id="JBHSHD010000010">
    <property type="protein sequence ID" value="MFC4821269.1"/>
    <property type="molecule type" value="Genomic_DNA"/>
</dbReference>
<dbReference type="Proteomes" id="UP001595886">
    <property type="component" value="Unassembled WGS sequence"/>
</dbReference>